<sequence length="115" mass="12864">MIAGTFLCSSPRSSISTRSPPTTTRECTRWPSRRCSSRATPCRSCCAWPPSTSSTRRYGNYVDTARELSDFFRRLTRCRRRHASPNCAPRTTRSTCSCGCAWACRTSPRSTSPPS</sequence>
<proteinExistence type="predicted"/>
<keyword evidence="3" id="KW-1185">Reference proteome</keyword>
<reference evidence="2" key="1">
    <citation type="submission" date="2023-10" db="EMBL/GenBank/DDBJ databases">
        <title>Genome assembly of Pristionchus species.</title>
        <authorList>
            <person name="Yoshida K."/>
            <person name="Sommer R.J."/>
        </authorList>
    </citation>
    <scope>NUCLEOTIDE SEQUENCE</scope>
    <source>
        <strain evidence="2">RS0144</strain>
    </source>
</reference>
<organism evidence="2 3">
    <name type="scientific">Pristionchus entomophagus</name>
    <dbReference type="NCBI Taxonomy" id="358040"/>
    <lineage>
        <taxon>Eukaryota</taxon>
        <taxon>Metazoa</taxon>
        <taxon>Ecdysozoa</taxon>
        <taxon>Nematoda</taxon>
        <taxon>Chromadorea</taxon>
        <taxon>Rhabditida</taxon>
        <taxon>Rhabditina</taxon>
        <taxon>Diplogasteromorpha</taxon>
        <taxon>Diplogasteroidea</taxon>
        <taxon>Neodiplogasteridae</taxon>
        <taxon>Pristionchus</taxon>
    </lineage>
</organism>
<protein>
    <submittedName>
        <fullName evidence="2">Uncharacterized protein</fullName>
    </submittedName>
</protein>
<dbReference type="AlphaFoldDB" id="A0AAV5SXA8"/>
<name>A0AAV5SXA8_9BILA</name>
<gene>
    <name evidence="2" type="ORF">PENTCL1PPCAC_9586</name>
</gene>
<feature type="compositionally biased region" description="Low complexity" evidence="1">
    <location>
        <begin position="9"/>
        <end position="25"/>
    </location>
</feature>
<accession>A0AAV5SXA8</accession>
<dbReference type="EMBL" id="BTSX01000003">
    <property type="protein sequence ID" value="GMS87412.1"/>
    <property type="molecule type" value="Genomic_DNA"/>
</dbReference>
<evidence type="ECO:0000313" key="3">
    <source>
        <dbReference type="Proteomes" id="UP001432027"/>
    </source>
</evidence>
<comment type="caution">
    <text evidence="2">The sequence shown here is derived from an EMBL/GenBank/DDBJ whole genome shotgun (WGS) entry which is preliminary data.</text>
</comment>
<feature type="region of interest" description="Disordered" evidence="1">
    <location>
        <begin position="1"/>
        <end position="28"/>
    </location>
</feature>
<evidence type="ECO:0000256" key="1">
    <source>
        <dbReference type="SAM" id="MobiDB-lite"/>
    </source>
</evidence>
<evidence type="ECO:0000313" key="2">
    <source>
        <dbReference type="EMBL" id="GMS87412.1"/>
    </source>
</evidence>
<dbReference type="Proteomes" id="UP001432027">
    <property type="component" value="Unassembled WGS sequence"/>
</dbReference>
<feature type="non-terminal residue" evidence="2">
    <location>
        <position position="115"/>
    </location>
</feature>